<dbReference type="EMBL" id="BCWF01000021">
    <property type="protein sequence ID" value="GAT26438.1"/>
    <property type="molecule type" value="Genomic_DNA"/>
</dbReference>
<name>A0A146FL60_ASPKA</name>
<protein>
    <submittedName>
        <fullName evidence="2">Uncharacterized protein</fullName>
    </submittedName>
</protein>
<dbReference type="AlphaFoldDB" id="A0A146FL60"/>
<sequence length="162" mass="18495">MVVLQRYTRTRQSNIPTWEEWVGRGNQPQQFYPQNIEQWETPLAIAKATLTTMSSPENVTDTPDANETTPDTNEATKSPSTTFAGVQEILDKFRLLLSIGKEDLHSCLPWTLADLRDHLHLEYGAQRDRVAPAALAKPFDDYIRRLVRLIDEVLDEDDADAR</sequence>
<reference evidence="2 3" key="1">
    <citation type="journal article" date="2016" name="DNA Res.">
        <title>Genome sequence of Aspergillus luchuensis NBRC 4314.</title>
        <authorList>
            <person name="Yamada O."/>
            <person name="Machida M."/>
            <person name="Hosoyama A."/>
            <person name="Goto M."/>
            <person name="Takahashi T."/>
            <person name="Futagami T."/>
            <person name="Yamagata Y."/>
            <person name="Takeuchi M."/>
            <person name="Kobayashi T."/>
            <person name="Koike H."/>
            <person name="Abe K."/>
            <person name="Asai K."/>
            <person name="Arita M."/>
            <person name="Fujita N."/>
            <person name="Fukuda K."/>
            <person name="Higa K."/>
            <person name="Horikawa H."/>
            <person name="Ishikawa T."/>
            <person name="Jinno K."/>
            <person name="Kato Y."/>
            <person name="Kirimura K."/>
            <person name="Mizutani O."/>
            <person name="Nakasone K."/>
            <person name="Sano M."/>
            <person name="Shiraishi Y."/>
            <person name="Tsukahara M."/>
            <person name="Gomi K."/>
        </authorList>
    </citation>
    <scope>NUCLEOTIDE SEQUENCE [LARGE SCALE GENOMIC DNA]</scope>
    <source>
        <strain evidence="2 3">RIB 2604</strain>
    </source>
</reference>
<organism evidence="2 3">
    <name type="scientific">Aspergillus kawachii</name>
    <name type="common">White koji mold</name>
    <name type="synonym">Aspergillus awamori var. kawachi</name>
    <dbReference type="NCBI Taxonomy" id="1069201"/>
    <lineage>
        <taxon>Eukaryota</taxon>
        <taxon>Fungi</taxon>
        <taxon>Dikarya</taxon>
        <taxon>Ascomycota</taxon>
        <taxon>Pezizomycotina</taxon>
        <taxon>Eurotiomycetes</taxon>
        <taxon>Eurotiomycetidae</taxon>
        <taxon>Eurotiales</taxon>
        <taxon>Aspergillaceae</taxon>
        <taxon>Aspergillus</taxon>
        <taxon>Aspergillus subgen. Circumdati</taxon>
    </lineage>
</organism>
<feature type="region of interest" description="Disordered" evidence="1">
    <location>
        <begin position="53"/>
        <end position="79"/>
    </location>
</feature>
<comment type="caution">
    <text evidence="2">The sequence shown here is derived from an EMBL/GenBank/DDBJ whole genome shotgun (WGS) entry which is preliminary data.</text>
</comment>
<evidence type="ECO:0000313" key="2">
    <source>
        <dbReference type="EMBL" id="GAT26438.1"/>
    </source>
</evidence>
<dbReference type="Proteomes" id="UP000075230">
    <property type="component" value="Unassembled WGS sequence"/>
</dbReference>
<gene>
    <name evidence="2" type="ORF">RIB2604_02101140</name>
</gene>
<proteinExistence type="predicted"/>
<dbReference type="VEuPathDB" id="FungiDB:ASPFODRAFT_201571"/>
<evidence type="ECO:0000313" key="3">
    <source>
        <dbReference type="Proteomes" id="UP000075230"/>
    </source>
</evidence>
<accession>A0A146FL60</accession>
<reference evidence="3" key="2">
    <citation type="submission" date="2016-02" db="EMBL/GenBank/DDBJ databases">
        <title>Genome sequencing of Aspergillus luchuensis NBRC 4314.</title>
        <authorList>
            <person name="Yamada O."/>
        </authorList>
    </citation>
    <scope>NUCLEOTIDE SEQUENCE [LARGE SCALE GENOMIC DNA]</scope>
    <source>
        <strain evidence="3">RIB 2604</strain>
    </source>
</reference>
<evidence type="ECO:0000256" key="1">
    <source>
        <dbReference type="SAM" id="MobiDB-lite"/>
    </source>
</evidence>